<dbReference type="RefSeq" id="WP_167110728.1">
    <property type="nucleotide sequence ID" value="NZ_JAANOU010000001.1"/>
</dbReference>
<sequence length="198" mass="20661">MQVHTRHTPAFGVARVILGPGEAVQAPGESMVASSFGLTEVAGGRRSPSVFTAPAEGGWLDLAPSVAGDVYALEFDGRTGWCVARHAVFARPASVRADSWPGLRTMFGAEGTSQGFLEHYSGTGPLVLACAGPVDQFHLAAGELISVHPGHVLAYPDTVQCRLRAVDPSAQQSIRTGAGLMLDFAGPGTLLVQARKSR</sequence>
<dbReference type="SUPFAM" id="SSF51219">
    <property type="entry name" value="TRAP-like"/>
    <property type="match status" value="1"/>
</dbReference>
<accession>A0ABX0SRI9</accession>
<dbReference type="Gene3D" id="3.60.160.10">
    <property type="entry name" value="Mitochondrial biogenesis AIM24"/>
    <property type="match status" value="1"/>
</dbReference>
<evidence type="ECO:0000313" key="1">
    <source>
        <dbReference type="EMBL" id="NIH78269.1"/>
    </source>
</evidence>
<dbReference type="EMBL" id="JAANOU010000001">
    <property type="protein sequence ID" value="NIH78269.1"/>
    <property type="molecule type" value="Genomic_DNA"/>
</dbReference>
<comment type="caution">
    <text evidence="1">The sequence shown here is derived from an EMBL/GenBank/DDBJ whole genome shotgun (WGS) entry which is preliminary data.</text>
</comment>
<gene>
    <name evidence="1" type="ORF">FHX46_000799</name>
</gene>
<organism evidence="1 2">
    <name type="scientific">Amycolatopsis viridis</name>
    <dbReference type="NCBI Taxonomy" id="185678"/>
    <lineage>
        <taxon>Bacteria</taxon>
        <taxon>Bacillati</taxon>
        <taxon>Actinomycetota</taxon>
        <taxon>Actinomycetes</taxon>
        <taxon>Pseudonocardiales</taxon>
        <taxon>Pseudonocardiaceae</taxon>
        <taxon>Amycolatopsis</taxon>
    </lineage>
</organism>
<keyword evidence="2" id="KW-1185">Reference proteome</keyword>
<dbReference type="InterPro" id="IPR016031">
    <property type="entry name" value="Trp_RNA-bd_attenuator-like_dom"/>
</dbReference>
<evidence type="ECO:0000313" key="2">
    <source>
        <dbReference type="Proteomes" id="UP000754495"/>
    </source>
</evidence>
<dbReference type="InterPro" id="IPR002838">
    <property type="entry name" value="AIM24"/>
</dbReference>
<dbReference type="Proteomes" id="UP000754495">
    <property type="component" value="Unassembled WGS sequence"/>
</dbReference>
<name>A0ABX0SRI9_9PSEU</name>
<reference evidence="1 2" key="1">
    <citation type="submission" date="2020-03" db="EMBL/GenBank/DDBJ databases">
        <title>Sequencing the genomes of 1000 actinobacteria strains.</title>
        <authorList>
            <person name="Klenk H.-P."/>
        </authorList>
    </citation>
    <scope>NUCLEOTIDE SEQUENCE [LARGE SCALE GENOMIC DNA]</scope>
    <source>
        <strain evidence="1 2">DSM 45668</strain>
    </source>
</reference>
<proteinExistence type="predicted"/>
<protein>
    <submittedName>
        <fullName evidence="1">Uncharacterized protein (AIM24 family)</fullName>
    </submittedName>
</protein>
<dbReference type="Pfam" id="PF01987">
    <property type="entry name" value="AIM24"/>
    <property type="match status" value="1"/>
</dbReference>
<dbReference type="InterPro" id="IPR036983">
    <property type="entry name" value="AIM24_sf"/>
</dbReference>